<dbReference type="InterPro" id="IPR029001">
    <property type="entry name" value="ITPase-like_fam"/>
</dbReference>
<feature type="site" description="Important for substrate specificity" evidence="4">
    <location>
        <position position="159"/>
    </location>
</feature>
<comment type="subcellular location">
    <subcellularLocation>
        <location evidence="4">Cytoplasm</location>
    </subcellularLocation>
</comment>
<evidence type="ECO:0000256" key="2">
    <source>
        <dbReference type="ARBA" id="ARBA00022801"/>
    </source>
</evidence>
<dbReference type="RefSeq" id="WP_243535518.1">
    <property type="nucleotide sequence ID" value="NZ_CP093442.1"/>
</dbReference>
<keyword evidence="4" id="KW-0963">Cytoplasm</keyword>
<evidence type="ECO:0000256" key="1">
    <source>
        <dbReference type="ARBA" id="ARBA00001968"/>
    </source>
</evidence>
<feature type="active site" description="Proton acceptor" evidence="4">
    <location>
        <position position="74"/>
    </location>
</feature>
<comment type="caution">
    <text evidence="4">Lacks conserved residue(s) required for the propagation of feature annotation.</text>
</comment>
<reference evidence="5" key="1">
    <citation type="submission" date="2022-03" db="EMBL/GenBank/DDBJ databases">
        <title>Genome Identification and Characterization of new species Bdellovibrio reynosense LBG001 sp. nov. from a Mexico soil sample.</title>
        <authorList>
            <person name="Camilli A."/>
            <person name="Ajao Y."/>
            <person name="Guo X."/>
        </authorList>
    </citation>
    <scope>NUCLEOTIDE SEQUENCE</scope>
    <source>
        <strain evidence="5">LBG001</strain>
    </source>
</reference>
<keyword evidence="3 4" id="KW-0546">Nucleotide metabolism</keyword>
<dbReference type="InterPro" id="IPR003697">
    <property type="entry name" value="Maf-like"/>
</dbReference>
<organism evidence="5 6">
    <name type="scientific">Bdellovibrio reynosensis</name>
    <dbReference type="NCBI Taxonomy" id="2835041"/>
    <lineage>
        <taxon>Bacteria</taxon>
        <taxon>Pseudomonadati</taxon>
        <taxon>Bdellovibrionota</taxon>
        <taxon>Bdellovibrionia</taxon>
        <taxon>Bdellovibrionales</taxon>
        <taxon>Pseudobdellovibrionaceae</taxon>
        <taxon>Bdellovibrio</taxon>
    </lineage>
</organism>
<sequence>MKPLVLASESPRRRELLKEAGYNFDVVPVKVSEIPNKNLNVSEQILDIARRKARAAFDQLKSSRSSEFLVLSADTEVIFGGGPLGKPQDRDDAYRILRLLSGKKHDVITAVCLIDSKTQREVSQSETTEIYFKNLTDDEIWTYIDSGEPMDKAGAYGIQGLGGKFVERYIGPFDNVVGLPVSLVKKLIAEIAES</sequence>
<dbReference type="EMBL" id="CP093442">
    <property type="protein sequence ID" value="UOE99987.1"/>
    <property type="molecule type" value="Genomic_DNA"/>
</dbReference>
<proteinExistence type="inferred from homology"/>
<comment type="catalytic activity">
    <reaction evidence="4">
        <text>dTTP + H2O = dTMP + diphosphate + H(+)</text>
        <dbReference type="Rhea" id="RHEA:28534"/>
        <dbReference type="ChEBI" id="CHEBI:15377"/>
        <dbReference type="ChEBI" id="CHEBI:15378"/>
        <dbReference type="ChEBI" id="CHEBI:33019"/>
        <dbReference type="ChEBI" id="CHEBI:37568"/>
        <dbReference type="ChEBI" id="CHEBI:63528"/>
        <dbReference type="EC" id="3.6.1.9"/>
    </reaction>
</comment>
<name>A0ABY4C550_9BACT</name>
<dbReference type="Gene3D" id="3.90.950.10">
    <property type="match status" value="1"/>
</dbReference>
<accession>A0ABY4C550</accession>
<protein>
    <recommendedName>
        <fullName evidence="4">dTTP/UTP pyrophosphatase</fullName>
        <shortName evidence="4">dTTPase/UTPase</shortName>
        <ecNumber evidence="4">3.6.1.9</ecNumber>
    </recommendedName>
    <alternativeName>
        <fullName evidence="4">Nucleoside triphosphate pyrophosphatase</fullName>
    </alternativeName>
    <alternativeName>
        <fullName evidence="4">Nucleotide pyrophosphatase</fullName>
        <shortName evidence="4">Nucleotide PPase</shortName>
    </alternativeName>
</protein>
<dbReference type="CDD" id="cd00555">
    <property type="entry name" value="Maf"/>
    <property type="match status" value="1"/>
</dbReference>
<evidence type="ECO:0000256" key="4">
    <source>
        <dbReference type="HAMAP-Rule" id="MF_00528"/>
    </source>
</evidence>
<dbReference type="SUPFAM" id="SSF52972">
    <property type="entry name" value="ITPase-like"/>
    <property type="match status" value="1"/>
</dbReference>
<dbReference type="Pfam" id="PF02545">
    <property type="entry name" value="Maf"/>
    <property type="match status" value="1"/>
</dbReference>
<dbReference type="Proteomes" id="UP000830116">
    <property type="component" value="Chromosome"/>
</dbReference>
<keyword evidence="2 4" id="KW-0378">Hydrolase</keyword>
<comment type="catalytic activity">
    <reaction evidence="4">
        <text>UTP + H2O = UMP + diphosphate + H(+)</text>
        <dbReference type="Rhea" id="RHEA:29395"/>
        <dbReference type="ChEBI" id="CHEBI:15377"/>
        <dbReference type="ChEBI" id="CHEBI:15378"/>
        <dbReference type="ChEBI" id="CHEBI:33019"/>
        <dbReference type="ChEBI" id="CHEBI:46398"/>
        <dbReference type="ChEBI" id="CHEBI:57865"/>
        <dbReference type="EC" id="3.6.1.9"/>
    </reaction>
</comment>
<dbReference type="PANTHER" id="PTHR43213:SF5">
    <property type="entry name" value="BIFUNCTIONAL DTTP_UTP PYROPHOSPHATASE_METHYLTRANSFERASE PROTEIN-RELATED"/>
    <property type="match status" value="1"/>
</dbReference>
<dbReference type="HAMAP" id="MF_00528">
    <property type="entry name" value="Maf"/>
    <property type="match status" value="1"/>
</dbReference>
<keyword evidence="6" id="KW-1185">Reference proteome</keyword>
<dbReference type="PIRSF" id="PIRSF006305">
    <property type="entry name" value="Maf"/>
    <property type="match status" value="1"/>
</dbReference>
<dbReference type="PANTHER" id="PTHR43213">
    <property type="entry name" value="BIFUNCTIONAL DTTP/UTP PYROPHOSPHATASE/METHYLTRANSFERASE PROTEIN-RELATED"/>
    <property type="match status" value="1"/>
</dbReference>
<evidence type="ECO:0000313" key="6">
    <source>
        <dbReference type="Proteomes" id="UP000830116"/>
    </source>
</evidence>
<feature type="site" description="Important for substrate specificity" evidence="4">
    <location>
        <position position="12"/>
    </location>
</feature>
<gene>
    <name evidence="5" type="ORF">MNR06_09775</name>
</gene>
<dbReference type="NCBIfam" id="TIGR00172">
    <property type="entry name" value="maf"/>
    <property type="match status" value="1"/>
</dbReference>
<evidence type="ECO:0000256" key="3">
    <source>
        <dbReference type="ARBA" id="ARBA00023080"/>
    </source>
</evidence>
<comment type="similarity">
    <text evidence="4">Belongs to the Maf family. YhdE subfamily.</text>
</comment>
<comment type="cofactor">
    <cofactor evidence="1 4">
        <name>a divalent metal cation</name>
        <dbReference type="ChEBI" id="CHEBI:60240"/>
    </cofactor>
</comment>
<dbReference type="EC" id="3.6.1.9" evidence="4"/>
<feature type="site" description="Important for substrate specificity" evidence="4">
    <location>
        <position position="75"/>
    </location>
</feature>
<evidence type="ECO:0000313" key="5">
    <source>
        <dbReference type="EMBL" id="UOE99987.1"/>
    </source>
</evidence>
<comment type="function">
    <text evidence="4">Nucleoside triphosphate pyrophosphatase that hydrolyzes dTTP and UTP. May have a dual role in cell division arrest and in preventing the incorporation of modified nucleotides into cellular nucleic acids.</text>
</comment>